<comment type="caution">
    <text evidence="1">The sequence shown here is derived from an EMBL/GenBank/DDBJ whole genome shotgun (WGS) entry which is preliminary data.</text>
</comment>
<keyword evidence="2" id="KW-1185">Reference proteome</keyword>
<dbReference type="Proteomes" id="UP001054945">
    <property type="component" value="Unassembled WGS sequence"/>
</dbReference>
<name>A0AAV4S018_CAEEX</name>
<organism evidence="1 2">
    <name type="scientific">Caerostris extrusa</name>
    <name type="common">Bark spider</name>
    <name type="synonym">Caerostris bankana</name>
    <dbReference type="NCBI Taxonomy" id="172846"/>
    <lineage>
        <taxon>Eukaryota</taxon>
        <taxon>Metazoa</taxon>
        <taxon>Ecdysozoa</taxon>
        <taxon>Arthropoda</taxon>
        <taxon>Chelicerata</taxon>
        <taxon>Arachnida</taxon>
        <taxon>Araneae</taxon>
        <taxon>Araneomorphae</taxon>
        <taxon>Entelegynae</taxon>
        <taxon>Araneoidea</taxon>
        <taxon>Araneidae</taxon>
        <taxon>Caerostris</taxon>
    </lineage>
</organism>
<evidence type="ECO:0000313" key="1">
    <source>
        <dbReference type="EMBL" id="GIY25946.1"/>
    </source>
</evidence>
<gene>
    <name evidence="1" type="ORF">CEXT_561731</name>
</gene>
<dbReference type="EMBL" id="BPLR01008606">
    <property type="protein sequence ID" value="GIY25946.1"/>
    <property type="molecule type" value="Genomic_DNA"/>
</dbReference>
<dbReference type="AlphaFoldDB" id="A0AAV4S018"/>
<reference evidence="1 2" key="1">
    <citation type="submission" date="2021-06" db="EMBL/GenBank/DDBJ databases">
        <title>Caerostris extrusa draft genome.</title>
        <authorList>
            <person name="Kono N."/>
            <person name="Arakawa K."/>
        </authorList>
    </citation>
    <scope>NUCLEOTIDE SEQUENCE [LARGE SCALE GENOMIC DNA]</scope>
</reference>
<evidence type="ECO:0000313" key="2">
    <source>
        <dbReference type="Proteomes" id="UP001054945"/>
    </source>
</evidence>
<protein>
    <submittedName>
        <fullName evidence="1">Uncharacterized protein</fullName>
    </submittedName>
</protein>
<sequence>MDPRFSILGNVAQKIPTHPPSPPHHSPYLQRVDLKRLLFVCSQRAVMNLLAFRNRTLVPPRPLFSSDRVEFVVAGALLSTQRRCSEWGECRKCFFFKPVP</sequence>
<accession>A0AAV4S018</accession>
<proteinExistence type="predicted"/>